<dbReference type="EMBL" id="CACRSY010000014">
    <property type="protein sequence ID" value="VYT15484.1"/>
    <property type="molecule type" value="Genomic_DNA"/>
</dbReference>
<accession>A0A6N2UA67</accession>
<dbReference type="RefSeq" id="WP_009246419.1">
    <property type="nucleotide sequence ID" value="NZ_CACRSY010000014.1"/>
</dbReference>
<gene>
    <name evidence="1" type="ORF">BHLFYP23_00368</name>
</gene>
<organism evidence="1">
    <name type="scientific">Blautia hansenii</name>
    <name type="common">Ruminococcus hansenii</name>
    <dbReference type="NCBI Taxonomy" id="1322"/>
    <lineage>
        <taxon>Bacteria</taxon>
        <taxon>Bacillati</taxon>
        <taxon>Bacillota</taxon>
        <taxon>Clostridia</taxon>
        <taxon>Lachnospirales</taxon>
        <taxon>Lachnospiraceae</taxon>
        <taxon>Blautia</taxon>
    </lineage>
</organism>
<protein>
    <recommendedName>
        <fullName evidence="2">Cell surface protein</fullName>
    </recommendedName>
</protein>
<sequence length="208" mass="23090">MKSKILFVCMGIVLSLAGCGNKEKEIEISEVMGCYTIDVYSYEELAGNADYVMIGKVVDELGVDYKWPVMKENEDGTQTELTKPYTKYSVEVIENLKGELSQEEPIIITKKGGITKDGKFCDLYESDTLPVEGNEYVFYVYAQEDGRNLVSGPNSSIPLSDNHKELSTISEEARLDRESILEKVRNGVANQIDTGSEKGISKDDASVK</sequence>
<dbReference type="AlphaFoldDB" id="A0A6N2UA67"/>
<evidence type="ECO:0008006" key="2">
    <source>
        <dbReference type="Google" id="ProtNLM"/>
    </source>
</evidence>
<name>A0A6N2UA67_BLAHA</name>
<dbReference type="PROSITE" id="PS51257">
    <property type="entry name" value="PROKAR_LIPOPROTEIN"/>
    <property type="match status" value="1"/>
</dbReference>
<evidence type="ECO:0000313" key="1">
    <source>
        <dbReference type="EMBL" id="VYT15484.1"/>
    </source>
</evidence>
<proteinExistence type="predicted"/>
<reference evidence="1" key="1">
    <citation type="submission" date="2019-11" db="EMBL/GenBank/DDBJ databases">
        <authorList>
            <person name="Feng L."/>
        </authorList>
    </citation>
    <scope>NUCLEOTIDE SEQUENCE</scope>
    <source>
        <strain evidence="1">BhanseniiLFYP23</strain>
    </source>
</reference>